<accession>A0ABM9P3Y8</accession>
<evidence type="ECO:0000313" key="2">
    <source>
        <dbReference type="Proteomes" id="UP001497416"/>
    </source>
</evidence>
<sequence>MKIKTLLLALISLCVSCKSEKNEKFISTTDIDNYWKAYDKITTTTDSVLQRKYLEEEFISKASLGQKTMFRVRNCTPEEYLENIKKYPKYWNSVRENTFKSKSLAPEINAGLEKLKLSYPDLKDAKVYFTIGAFKTGGTAVDSLVVFGTEKQLLDPTINTSEFINNAFGMTSFSKTDPIKNVGFTAVHEFVHTQQKSFMGGNLLSASMYEGVAEFVAEKSYGELSKEACMTYGKNNKDKILEVFKREMFNTSYSYWLWSSMPNQFNHRDLGYFVGHSIAEKFYSEFQGDKNLAIKKLIELDYSSDEAIMKFVDEVKFFEEPMHKLKQTYEESRPTIASIEPFKNLSKDADSGKQLVKIQFSEEMDVRFRGFEYGPLGADNVLFISKFIGFEEDKKTLSFEVELEPNKRFQVLLTKFRNKSGVEIAPYLIDITTK</sequence>
<dbReference type="Proteomes" id="UP001497416">
    <property type="component" value="Unassembled WGS sequence"/>
</dbReference>
<protein>
    <recommendedName>
        <fullName evidence="3">DUF2268 domain-containing protein</fullName>
    </recommendedName>
</protein>
<name>A0ABM9P3Y8_9FLAO</name>
<organism evidence="1 2">
    <name type="scientific">Tenacibaculum platacis</name>
    <dbReference type="NCBI Taxonomy" id="3137852"/>
    <lineage>
        <taxon>Bacteria</taxon>
        <taxon>Pseudomonadati</taxon>
        <taxon>Bacteroidota</taxon>
        <taxon>Flavobacteriia</taxon>
        <taxon>Flavobacteriales</taxon>
        <taxon>Flavobacteriaceae</taxon>
        <taxon>Tenacibaculum</taxon>
    </lineage>
</organism>
<gene>
    <name evidence="1" type="ORF">T190607A01A_30495</name>
</gene>
<keyword evidence="2" id="KW-1185">Reference proteome</keyword>
<evidence type="ECO:0000313" key="1">
    <source>
        <dbReference type="EMBL" id="CAL2090303.1"/>
    </source>
</evidence>
<comment type="caution">
    <text evidence="1">The sequence shown here is derived from an EMBL/GenBank/DDBJ whole genome shotgun (WGS) entry which is preliminary data.</text>
</comment>
<dbReference type="EMBL" id="CAXIXY010000005">
    <property type="protein sequence ID" value="CAL2090303.1"/>
    <property type="molecule type" value="Genomic_DNA"/>
</dbReference>
<proteinExistence type="predicted"/>
<reference evidence="1 2" key="1">
    <citation type="submission" date="2024-05" db="EMBL/GenBank/DDBJ databases">
        <authorList>
            <person name="Duchaud E."/>
        </authorList>
    </citation>
    <scope>NUCLEOTIDE SEQUENCE [LARGE SCALE GENOMIC DNA]</scope>
    <source>
        <strain evidence="1">Ena-SAMPLE-TAB-13-05-2024-13:56:06:370-140302</strain>
    </source>
</reference>
<dbReference type="RefSeq" id="WP_348712909.1">
    <property type="nucleotide sequence ID" value="NZ_CAXIXY010000005.1"/>
</dbReference>
<evidence type="ECO:0008006" key="3">
    <source>
        <dbReference type="Google" id="ProtNLM"/>
    </source>
</evidence>